<dbReference type="EMBL" id="JACMSC010000008">
    <property type="protein sequence ID" value="KAG6510086.1"/>
    <property type="molecule type" value="Genomic_DNA"/>
</dbReference>
<accession>A0A8J5L9M5</accession>
<sequence>MGGCISHPTTASLPRLPARTESTLLRIPNASVHLVTQDPDAAPMELARGDLAILSIEEEGKALGTVVSVGSHLRWPLTKDEPVIKLDPLHYLFTLHCHELLNYGVTFPAPPHQSLAPLDKFLEENACFSRGSPRSAAVDWREYTPRIGDYNGALATAIAGGTGQLVKGIFMCSNAYARQVEKGASLLQSQASPNNSSASARRATKEGGKEGEINKTLRRVRKVSEMTEKMSGSLLDGVLRFTGLMAAPLARTRTAKSLMGTFPGEVLMASLDAVNSVLDAIEAAERNTMAATSVAVSGVVSNQFGESAGQATEDVFATADHAVGTAWNLFKIRKAIEPSASVKSSLLNEAIRNKKEKGR</sequence>
<dbReference type="PANTHER" id="PTHR21068:SF36">
    <property type="entry name" value="SENESCENCE_DEHYDRATION-ASSOCIATED PROTEIN-LIKE PROTEIN"/>
    <property type="match status" value="1"/>
</dbReference>
<dbReference type="Proteomes" id="UP000734854">
    <property type="component" value="Unassembled WGS sequence"/>
</dbReference>
<evidence type="ECO:0000313" key="4">
    <source>
        <dbReference type="Proteomes" id="UP000734854"/>
    </source>
</evidence>
<dbReference type="OrthoDB" id="1719420at2759"/>
<gene>
    <name evidence="3" type="ORF">ZIOFF_028094</name>
</gene>
<feature type="compositionally biased region" description="Low complexity" evidence="1">
    <location>
        <begin position="187"/>
        <end position="201"/>
    </location>
</feature>
<proteinExistence type="predicted"/>
<dbReference type="PANTHER" id="PTHR21068">
    <property type="entry name" value="SPARTIN"/>
    <property type="match status" value="1"/>
</dbReference>
<reference evidence="3 4" key="1">
    <citation type="submission" date="2020-08" db="EMBL/GenBank/DDBJ databases">
        <title>Plant Genome Project.</title>
        <authorList>
            <person name="Zhang R.-G."/>
        </authorList>
    </citation>
    <scope>NUCLEOTIDE SEQUENCE [LARGE SCALE GENOMIC DNA]</scope>
    <source>
        <tissue evidence="3">Rhizome</tissue>
    </source>
</reference>
<protein>
    <recommendedName>
        <fullName evidence="2">Senescence domain-containing protein</fullName>
    </recommendedName>
</protein>
<keyword evidence="4" id="KW-1185">Reference proteome</keyword>
<evidence type="ECO:0000259" key="2">
    <source>
        <dbReference type="Pfam" id="PF06911"/>
    </source>
</evidence>
<comment type="caution">
    <text evidence="3">The sequence shown here is derived from an EMBL/GenBank/DDBJ whole genome shotgun (WGS) entry which is preliminary data.</text>
</comment>
<dbReference type="Pfam" id="PF06911">
    <property type="entry name" value="Senescence"/>
    <property type="match status" value="1"/>
</dbReference>
<feature type="compositionally biased region" description="Basic and acidic residues" evidence="1">
    <location>
        <begin position="203"/>
        <end position="213"/>
    </location>
</feature>
<feature type="region of interest" description="Disordered" evidence="1">
    <location>
        <begin position="187"/>
        <end position="213"/>
    </location>
</feature>
<dbReference type="GO" id="GO:0005886">
    <property type="term" value="C:plasma membrane"/>
    <property type="evidence" value="ECO:0007669"/>
    <property type="project" value="TreeGrafter"/>
</dbReference>
<name>A0A8J5L9M5_ZINOF</name>
<evidence type="ECO:0000256" key="1">
    <source>
        <dbReference type="SAM" id="MobiDB-lite"/>
    </source>
</evidence>
<feature type="domain" description="Senescence" evidence="2">
    <location>
        <begin position="157"/>
        <end position="344"/>
    </location>
</feature>
<evidence type="ECO:0000313" key="3">
    <source>
        <dbReference type="EMBL" id="KAG6510086.1"/>
    </source>
</evidence>
<dbReference type="AlphaFoldDB" id="A0A8J5L9M5"/>
<dbReference type="InterPro" id="IPR009686">
    <property type="entry name" value="Senescence/spartin_C"/>
</dbReference>
<organism evidence="3 4">
    <name type="scientific">Zingiber officinale</name>
    <name type="common">Ginger</name>
    <name type="synonym">Amomum zingiber</name>
    <dbReference type="NCBI Taxonomy" id="94328"/>
    <lineage>
        <taxon>Eukaryota</taxon>
        <taxon>Viridiplantae</taxon>
        <taxon>Streptophyta</taxon>
        <taxon>Embryophyta</taxon>
        <taxon>Tracheophyta</taxon>
        <taxon>Spermatophyta</taxon>
        <taxon>Magnoliopsida</taxon>
        <taxon>Liliopsida</taxon>
        <taxon>Zingiberales</taxon>
        <taxon>Zingiberaceae</taxon>
        <taxon>Zingiber</taxon>
    </lineage>
</organism>
<dbReference type="InterPro" id="IPR045036">
    <property type="entry name" value="Spartin-like"/>
</dbReference>